<dbReference type="RefSeq" id="WP_307905017.1">
    <property type="nucleotide sequence ID" value="NZ_AP027059.1"/>
</dbReference>
<organism evidence="6 7">
    <name type="scientific">Haliovirga abyssi</name>
    <dbReference type="NCBI Taxonomy" id="2996794"/>
    <lineage>
        <taxon>Bacteria</taxon>
        <taxon>Fusobacteriati</taxon>
        <taxon>Fusobacteriota</taxon>
        <taxon>Fusobacteriia</taxon>
        <taxon>Fusobacteriales</taxon>
        <taxon>Haliovirgaceae</taxon>
        <taxon>Haliovirga</taxon>
    </lineage>
</organism>
<dbReference type="KEGG" id="haby:HLVA_06500"/>
<dbReference type="Gene3D" id="1.25.40.10">
    <property type="entry name" value="Tetratricopeptide repeat domain"/>
    <property type="match status" value="2"/>
</dbReference>
<feature type="repeat" description="TPR" evidence="3">
    <location>
        <begin position="164"/>
        <end position="197"/>
    </location>
</feature>
<dbReference type="InterPro" id="IPR007560">
    <property type="entry name" value="Restrct_endonuc_IV_Mrr"/>
</dbReference>
<evidence type="ECO:0000313" key="7">
    <source>
        <dbReference type="Proteomes" id="UP001321582"/>
    </source>
</evidence>
<dbReference type="Gene3D" id="3.40.1350.10">
    <property type="match status" value="1"/>
</dbReference>
<keyword evidence="4" id="KW-0812">Transmembrane</keyword>
<feature type="repeat" description="TPR" evidence="3">
    <location>
        <begin position="24"/>
        <end position="57"/>
    </location>
</feature>
<dbReference type="Pfam" id="PF12895">
    <property type="entry name" value="ANAPC3"/>
    <property type="match status" value="1"/>
</dbReference>
<dbReference type="PANTHER" id="PTHR45586">
    <property type="entry name" value="TPR REPEAT-CONTAINING PROTEIN PA4667"/>
    <property type="match status" value="1"/>
</dbReference>
<dbReference type="Proteomes" id="UP001321582">
    <property type="component" value="Chromosome"/>
</dbReference>
<reference evidence="6 7" key="1">
    <citation type="submission" date="2022-11" db="EMBL/GenBank/DDBJ databases">
        <title>Haliovirga abyssi gen. nov., sp. nov., a mesophilic fermentative bacterium isolated from the Iheya North hydrothermal field and the proposal of Haliovirgaceae fam. nov.</title>
        <authorList>
            <person name="Miyazaki U."/>
            <person name="Tame A."/>
            <person name="Miyazaki J."/>
            <person name="Takai K."/>
            <person name="Sawayama S."/>
            <person name="Kitajima M."/>
            <person name="Okamoto A."/>
            <person name="Nakagawa S."/>
        </authorList>
    </citation>
    <scope>NUCLEOTIDE SEQUENCE [LARGE SCALE GENOMIC DNA]</scope>
    <source>
        <strain evidence="6 7">IC12</strain>
    </source>
</reference>
<dbReference type="PANTHER" id="PTHR45586:SF1">
    <property type="entry name" value="LIPOPOLYSACCHARIDE ASSEMBLY PROTEIN B"/>
    <property type="match status" value="1"/>
</dbReference>
<evidence type="ECO:0000313" key="6">
    <source>
        <dbReference type="EMBL" id="BDU50081.1"/>
    </source>
</evidence>
<keyword evidence="4" id="KW-0472">Membrane</keyword>
<protein>
    <recommendedName>
        <fullName evidence="5">Restriction endonuclease type IV Mrr domain-containing protein</fullName>
    </recommendedName>
</protein>
<dbReference type="Pfam" id="PF04471">
    <property type="entry name" value="Mrr_cat"/>
    <property type="match status" value="1"/>
</dbReference>
<keyword evidence="1" id="KW-0677">Repeat</keyword>
<dbReference type="SMART" id="SM00028">
    <property type="entry name" value="TPR"/>
    <property type="match status" value="6"/>
</dbReference>
<sequence length="446" mass="52194">MIIFIVFILLIIGIGIFLYMYYSRESKLAEGIAYYDNDDYEKALEVLKSYIVAKPYDIRARKYLAELYLKQNEYILALKECIAITVSSYATFKEKADAYAKMAEIYIEQGILDKATKVAVKGFKLEPKNAEIHYSLGKIYLLTDKLNSAIKEFNLVLSVDRTHIPARLKLAEIHFKNRNDIKAIFQYKKIIELEPNNKEAHFELAKLYYENGEYENAKNEIEKIKDRKGIEIDCDYILVNYYLKVKNKEKAKEIMEKAILGNDIKNEKLTSLRYELGVIYEEEGNFEGAYELYEKIKLDILRYRDIEKRMQKIKKVLFPEEHAKMVQQIDYNKLPTLEFEDLFYKVIDSLGYKEAKLIKKNRNLISIIAVEKFKTLLQGKYLIEMGRNFESVSRHEVEKFLIKIKDEGAKKGILISTSTFNDAAIKLLEEVSNLELVDKVNIYELA</sequence>
<evidence type="ECO:0000256" key="1">
    <source>
        <dbReference type="ARBA" id="ARBA00022737"/>
    </source>
</evidence>
<evidence type="ECO:0000256" key="4">
    <source>
        <dbReference type="SAM" id="Phobius"/>
    </source>
</evidence>
<dbReference type="AlphaFoldDB" id="A0AAU9D254"/>
<evidence type="ECO:0000256" key="2">
    <source>
        <dbReference type="ARBA" id="ARBA00022803"/>
    </source>
</evidence>
<dbReference type="EMBL" id="AP027059">
    <property type="protein sequence ID" value="BDU50081.1"/>
    <property type="molecule type" value="Genomic_DNA"/>
</dbReference>
<feature type="domain" description="Restriction endonuclease type IV Mrr" evidence="5">
    <location>
        <begin position="334"/>
        <end position="445"/>
    </location>
</feature>
<dbReference type="InterPro" id="IPR011990">
    <property type="entry name" value="TPR-like_helical_dom_sf"/>
</dbReference>
<dbReference type="GO" id="GO:0009307">
    <property type="term" value="P:DNA restriction-modification system"/>
    <property type="evidence" value="ECO:0007669"/>
    <property type="project" value="InterPro"/>
</dbReference>
<feature type="repeat" description="TPR" evidence="3">
    <location>
        <begin position="96"/>
        <end position="129"/>
    </location>
</feature>
<keyword evidence="4" id="KW-1133">Transmembrane helix</keyword>
<evidence type="ECO:0000256" key="3">
    <source>
        <dbReference type="PROSITE-ProRule" id="PRU00339"/>
    </source>
</evidence>
<evidence type="ECO:0000259" key="5">
    <source>
        <dbReference type="Pfam" id="PF04471"/>
    </source>
</evidence>
<dbReference type="GO" id="GO:0003677">
    <property type="term" value="F:DNA binding"/>
    <property type="evidence" value="ECO:0007669"/>
    <property type="project" value="InterPro"/>
</dbReference>
<keyword evidence="2 3" id="KW-0802">TPR repeat</keyword>
<accession>A0AAU9D254</accession>
<dbReference type="PROSITE" id="PS50005">
    <property type="entry name" value="TPR"/>
    <property type="match status" value="4"/>
</dbReference>
<dbReference type="InterPro" id="IPR011856">
    <property type="entry name" value="tRNA_endonuc-like_dom_sf"/>
</dbReference>
<gene>
    <name evidence="6" type="ORF">HLVA_06500</name>
</gene>
<dbReference type="InterPro" id="IPR019734">
    <property type="entry name" value="TPR_rpt"/>
</dbReference>
<feature type="repeat" description="TPR" evidence="3">
    <location>
        <begin position="130"/>
        <end position="163"/>
    </location>
</feature>
<keyword evidence="7" id="KW-1185">Reference proteome</keyword>
<dbReference type="Pfam" id="PF13181">
    <property type="entry name" value="TPR_8"/>
    <property type="match status" value="2"/>
</dbReference>
<dbReference type="SUPFAM" id="SSF48452">
    <property type="entry name" value="TPR-like"/>
    <property type="match status" value="3"/>
</dbReference>
<name>A0AAU9D254_9FUSO</name>
<dbReference type="Pfam" id="PF13432">
    <property type="entry name" value="TPR_16"/>
    <property type="match status" value="1"/>
</dbReference>
<dbReference type="GO" id="GO:0004519">
    <property type="term" value="F:endonuclease activity"/>
    <property type="evidence" value="ECO:0007669"/>
    <property type="project" value="InterPro"/>
</dbReference>
<dbReference type="InterPro" id="IPR051012">
    <property type="entry name" value="CellSynth/LPSAsmb/PSIAsmb"/>
</dbReference>
<feature type="transmembrane region" description="Helical" evidence="4">
    <location>
        <begin position="5"/>
        <end position="22"/>
    </location>
</feature>
<proteinExistence type="predicted"/>